<gene>
    <name evidence="1" type="ORF">WKI67_40170</name>
</gene>
<evidence type="ECO:0000313" key="1">
    <source>
        <dbReference type="EMBL" id="MEJ8639577.1"/>
    </source>
</evidence>
<dbReference type="EMBL" id="JBBKAJ010000022">
    <property type="protein sequence ID" value="MEJ8639577.1"/>
    <property type="molecule type" value="Genomic_DNA"/>
</dbReference>
<protein>
    <submittedName>
        <fullName evidence="1">Uncharacterized protein</fullName>
    </submittedName>
</protein>
<evidence type="ECO:0000313" key="2">
    <source>
        <dbReference type="Proteomes" id="UP001377168"/>
    </source>
</evidence>
<reference evidence="1" key="1">
    <citation type="submission" date="2024-03" db="EMBL/GenBank/DDBJ databases">
        <title>Novel Streptomyces species of biotechnological and ecological value are a feature of Machair soil.</title>
        <authorList>
            <person name="Prole J.R."/>
            <person name="Goodfellow M."/>
            <person name="Allenby N."/>
            <person name="Ward A.C."/>
        </authorList>
    </citation>
    <scope>NUCLEOTIDE SEQUENCE</scope>
    <source>
        <strain evidence="1">MS2.AVA.5</strain>
    </source>
</reference>
<accession>A0ACC6Q786</accession>
<organism evidence="1 2">
    <name type="scientific">Streptomyces achmelvichensis</name>
    <dbReference type="NCBI Taxonomy" id="3134111"/>
    <lineage>
        <taxon>Bacteria</taxon>
        <taxon>Bacillati</taxon>
        <taxon>Actinomycetota</taxon>
        <taxon>Actinomycetes</taxon>
        <taxon>Kitasatosporales</taxon>
        <taxon>Streptomycetaceae</taxon>
        <taxon>Streptomyces</taxon>
    </lineage>
</organism>
<keyword evidence="2" id="KW-1185">Reference proteome</keyword>
<sequence>MRQKIIAAVSAGVAGLALAVIPATGAFASSDASGGNYGCSDGRGWGDRGNNCNYYDNRYDRNFNNSVIFIVL</sequence>
<name>A0ACC6Q786_9ACTN</name>
<proteinExistence type="predicted"/>
<dbReference type="Proteomes" id="UP001377168">
    <property type="component" value="Unassembled WGS sequence"/>
</dbReference>
<comment type="caution">
    <text evidence="1">The sequence shown here is derived from an EMBL/GenBank/DDBJ whole genome shotgun (WGS) entry which is preliminary data.</text>
</comment>